<feature type="non-terminal residue" evidence="1">
    <location>
        <position position="1"/>
    </location>
</feature>
<dbReference type="EMBL" id="CAJVCH010527558">
    <property type="protein sequence ID" value="CAG7822816.1"/>
    <property type="molecule type" value="Genomic_DNA"/>
</dbReference>
<comment type="caution">
    <text evidence="1">The sequence shown here is derived from an EMBL/GenBank/DDBJ whole genome shotgun (WGS) entry which is preliminary data.</text>
</comment>
<accession>A0A8J2KXX8</accession>
<evidence type="ECO:0000313" key="2">
    <source>
        <dbReference type="Proteomes" id="UP000708208"/>
    </source>
</evidence>
<reference evidence="1" key="1">
    <citation type="submission" date="2021-06" db="EMBL/GenBank/DDBJ databases">
        <authorList>
            <person name="Hodson N. C."/>
            <person name="Mongue J. A."/>
            <person name="Jaron S. K."/>
        </authorList>
    </citation>
    <scope>NUCLEOTIDE SEQUENCE</scope>
</reference>
<dbReference type="Proteomes" id="UP000708208">
    <property type="component" value="Unassembled WGS sequence"/>
</dbReference>
<dbReference type="OrthoDB" id="7615957at2759"/>
<feature type="non-terminal residue" evidence="1">
    <location>
        <position position="238"/>
    </location>
</feature>
<organism evidence="1 2">
    <name type="scientific">Allacma fusca</name>
    <dbReference type="NCBI Taxonomy" id="39272"/>
    <lineage>
        <taxon>Eukaryota</taxon>
        <taxon>Metazoa</taxon>
        <taxon>Ecdysozoa</taxon>
        <taxon>Arthropoda</taxon>
        <taxon>Hexapoda</taxon>
        <taxon>Collembola</taxon>
        <taxon>Symphypleona</taxon>
        <taxon>Sminthuridae</taxon>
        <taxon>Allacma</taxon>
    </lineage>
</organism>
<name>A0A8J2KXX8_9HEXA</name>
<protein>
    <submittedName>
        <fullName evidence="1">Uncharacterized protein</fullName>
    </submittedName>
</protein>
<keyword evidence="2" id="KW-1185">Reference proteome</keyword>
<gene>
    <name evidence="1" type="ORF">AFUS01_LOCUS33067</name>
</gene>
<evidence type="ECO:0000313" key="1">
    <source>
        <dbReference type="EMBL" id="CAG7822816.1"/>
    </source>
</evidence>
<sequence>RPGGKPKTEKFQWGKTPLKCTTEYKYLGVLFSQSGSSLPTLKDFIARGRMALAALWPMFIKAKLPLSKTHFALFNSMVKSVVTYGAGIWGLQHLGEIDKLQHYFVKKLLRLPKNTPAFFLNLEFKLDKISVSVVRSALLLWLRCLQSYAGNYANDLLKNCYVDMWNEKPEDCKYSWSSQLFSVIQNHIPEELWVSKDPVTLRAAIPTIISKYKQALVQSDVLKMQESTYFPMYKRIKT</sequence>
<dbReference type="AlphaFoldDB" id="A0A8J2KXX8"/>
<proteinExistence type="predicted"/>